<evidence type="ECO:0000313" key="8">
    <source>
        <dbReference type="Proteomes" id="UP001642409"/>
    </source>
</evidence>
<keyword evidence="5" id="KW-0966">Cell projection</keyword>
<keyword evidence="8" id="KW-1185">Reference proteome</keyword>
<evidence type="ECO:0000313" key="6">
    <source>
        <dbReference type="EMBL" id="CAI9949306.1"/>
    </source>
</evidence>
<accession>A0AA86Q081</accession>
<dbReference type="InterPro" id="IPR032675">
    <property type="entry name" value="LRR_dom_sf"/>
</dbReference>
<organism evidence="6">
    <name type="scientific">Hexamita inflata</name>
    <dbReference type="NCBI Taxonomy" id="28002"/>
    <lineage>
        <taxon>Eukaryota</taxon>
        <taxon>Metamonada</taxon>
        <taxon>Diplomonadida</taxon>
        <taxon>Hexamitidae</taxon>
        <taxon>Hexamitinae</taxon>
        <taxon>Hexamita</taxon>
    </lineage>
</organism>
<dbReference type="EMBL" id="CAXDID020000237">
    <property type="protein sequence ID" value="CAL6061908.1"/>
    <property type="molecule type" value="Genomic_DNA"/>
</dbReference>
<evidence type="ECO:0000313" key="7">
    <source>
        <dbReference type="EMBL" id="CAL6061908.1"/>
    </source>
</evidence>
<name>A0AA86Q081_9EUKA</name>
<gene>
    <name evidence="6" type="ORF">HINF_LOCUS36951</name>
    <name evidence="7" type="ORF">HINF_LOCUS49933</name>
</gene>
<evidence type="ECO:0000256" key="1">
    <source>
        <dbReference type="ARBA" id="ARBA00004138"/>
    </source>
</evidence>
<dbReference type="Gene3D" id="3.80.10.10">
    <property type="entry name" value="Ribonuclease Inhibitor"/>
    <property type="match status" value="1"/>
</dbReference>
<dbReference type="EMBL" id="CATOUU010000796">
    <property type="protein sequence ID" value="CAI9949306.1"/>
    <property type="molecule type" value="Genomic_DNA"/>
</dbReference>
<evidence type="ECO:0000256" key="2">
    <source>
        <dbReference type="ARBA" id="ARBA00022614"/>
    </source>
</evidence>
<protein>
    <submittedName>
        <fullName evidence="6">Partial</fullName>
    </submittedName>
</protein>
<evidence type="ECO:0000256" key="5">
    <source>
        <dbReference type="ARBA" id="ARBA00023273"/>
    </source>
</evidence>
<dbReference type="AlphaFoldDB" id="A0AA86Q081"/>
<dbReference type="InterPro" id="IPR001611">
    <property type="entry name" value="Leu-rich_rpt"/>
</dbReference>
<comment type="subcellular location">
    <subcellularLocation>
        <location evidence="1">Cell projection</location>
        <location evidence="1">Cilium</location>
    </subcellularLocation>
</comment>
<dbReference type="InterPro" id="IPR050576">
    <property type="entry name" value="Cilia_flagella_integrity"/>
</dbReference>
<reference evidence="7 8" key="2">
    <citation type="submission" date="2024-07" db="EMBL/GenBank/DDBJ databases">
        <authorList>
            <person name="Akdeniz Z."/>
        </authorList>
    </citation>
    <scope>NUCLEOTIDE SEQUENCE [LARGE SCALE GENOMIC DNA]</scope>
</reference>
<keyword evidence="4" id="KW-0969">Cilium</keyword>
<dbReference type="PANTHER" id="PTHR45973">
    <property type="entry name" value="PROTEIN PHOSPHATASE 1 REGULATORY SUBUNIT SDS22-RELATED"/>
    <property type="match status" value="1"/>
</dbReference>
<evidence type="ECO:0000256" key="3">
    <source>
        <dbReference type="ARBA" id="ARBA00022737"/>
    </source>
</evidence>
<proteinExistence type="predicted"/>
<dbReference type="SUPFAM" id="SSF52058">
    <property type="entry name" value="L domain-like"/>
    <property type="match status" value="1"/>
</dbReference>
<dbReference type="Pfam" id="PF12799">
    <property type="entry name" value="LRR_4"/>
    <property type="match status" value="2"/>
</dbReference>
<dbReference type="PROSITE" id="PS51450">
    <property type="entry name" value="LRR"/>
    <property type="match status" value="5"/>
</dbReference>
<sequence>MSSSSETQQKLKQIENILGLNTHITGKKLKIYQSDIASFEFLNQMDVSELHIEYCKVILSGIPSNILKLRIDNCNLVDIGALRDLNVQFLDLSQNSIKSIPFFSNNQLSHLNIGANKISKLDSLINLNLVSLIVYENFISNLSPISFKASLTVLNLRQNKISNIAPLQNLIHLHELHLQNNQIYNLNPLKKLILLHSLHLSNNQIVDISVLKYLINIQELQLENNKIIYAHVLKQNQISVLDLTRNSIIDAEDINGHIGFQMKPNSQQIQNANVMQIINEQLFKIIQIFENRKQLTLKLNEGKVKSVQNVQKMKSNQTRFLDKTTQLLTYNSGVEQ</sequence>
<reference evidence="6" key="1">
    <citation type="submission" date="2023-06" db="EMBL/GenBank/DDBJ databases">
        <authorList>
            <person name="Kurt Z."/>
        </authorList>
    </citation>
    <scope>NUCLEOTIDE SEQUENCE</scope>
</reference>
<comment type="caution">
    <text evidence="6">The sequence shown here is derived from an EMBL/GenBank/DDBJ whole genome shotgun (WGS) entry which is preliminary data.</text>
</comment>
<dbReference type="InterPro" id="IPR025875">
    <property type="entry name" value="Leu-rich_rpt_4"/>
</dbReference>
<dbReference type="PANTHER" id="PTHR45973:SF9">
    <property type="entry name" value="LEUCINE-RICH REPEAT-CONTAINING PROTEIN 46"/>
    <property type="match status" value="1"/>
</dbReference>
<evidence type="ECO:0000256" key="4">
    <source>
        <dbReference type="ARBA" id="ARBA00023069"/>
    </source>
</evidence>
<keyword evidence="2" id="KW-0433">Leucine-rich repeat</keyword>
<keyword evidence="3" id="KW-0677">Repeat</keyword>
<dbReference type="Proteomes" id="UP001642409">
    <property type="component" value="Unassembled WGS sequence"/>
</dbReference>